<keyword evidence="3" id="KW-1185">Reference proteome</keyword>
<dbReference type="InterPro" id="IPR000182">
    <property type="entry name" value="GNAT_dom"/>
</dbReference>
<keyword evidence="2" id="KW-0808">Transferase</keyword>
<dbReference type="AlphaFoldDB" id="A0A7X9RWU6"/>
<dbReference type="RefSeq" id="WP_169658323.1">
    <property type="nucleotide sequence ID" value="NZ_JABANE010000055.1"/>
</dbReference>
<comment type="caution">
    <text evidence="2">The sequence shown here is derived from an EMBL/GenBank/DDBJ whole genome shotgun (WGS) entry which is preliminary data.</text>
</comment>
<name>A0A7X9RWU6_9BACT</name>
<evidence type="ECO:0000313" key="2">
    <source>
        <dbReference type="EMBL" id="NME70074.1"/>
    </source>
</evidence>
<gene>
    <name evidence="2" type="ORF">HHU12_19020</name>
</gene>
<dbReference type="Gene3D" id="3.40.630.30">
    <property type="match status" value="1"/>
</dbReference>
<dbReference type="CDD" id="cd04301">
    <property type="entry name" value="NAT_SF"/>
    <property type="match status" value="1"/>
</dbReference>
<dbReference type="InterPro" id="IPR016181">
    <property type="entry name" value="Acyl_CoA_acyltransferase"/>
</dbReference>
<proteinExistence type="predicted"/>
<dbReference type="PROSITE" id="PS51186">
    <property type="entry name" value="GNAT"/>
    <property type="match status" value="1"/>
</dbReference>
<dbReference type="SUPFAM" id="SSF55729">
    <property type="entry name" value="Acyl-CoA N-acyltransferases (Nat)"/>
    <property type="match status" value="1"/>
</dbReference>
<dbReference type="EMBL" id="JABANE010000055">
    <property type="protein sequence ID" value="NME70074.1"/>
    <property type="molecule type" value="Genomic_DNA"/>
</dbReference>
<feature type="domain" description="N-acetyltransferase" evidence="1">
    <location>
        <begin position="3"/>
        <end position="137"/>
    </location>
</feature>
<reference evidence="2 3" key="1">
    <citation type="submission" date="2020-04" db="EMBL/GenBank/DDBJ databases">
        <title>Flammeovirga sp. SR4, a novel species isolated from seawater.</title>
        <authorList>
            <person name="Wang X."/>
        </authorList>
    </citation>
    <scope>NUCLEOTIDE SEQUENCE [LARGE SCALE GENOMIC DNA]</scope>
    <source>
        <strain evidence="2 3">ATCC 23126</strain>
    </source>
</reference>
<protein>
    <submittedName>
        <fullName evidence="2">GNAT family N-acetyltransferase</fullName>
    </submittedName>
</protein>
<accession>A0A7X9RWU6</accession>
<dbReference type="Proteomes" id="UP000576082">
    <property type="component" value="Unassembled WGS sequence"/>
</dbReference>
<organism evidence="2 3">
    <name type="scientific">Flammeovirga aprica JL-4</name>
    <dbReference type="NCBI Taxonomy" id="694437"/>
    <lineage>
        <taxon>Bacteria</taxon>
        <taxon>Pseudomonadati</taxon>
        <taxon>Bacteroidota</taxon>
        <taxon>Cytophagia</taxon>
        <taxon>Cytophagales</taxon>
        <taxon>Flammeovirgaceae</taxon>
        <taxon>Flammeovirga</taxon>
    </lineage>
</organism>
<dbReference type="GO" id="GO:0016747">
    <property type="term" value="F:acyltransferase activity, transferring groups other than amino-acyl groups"/>
    <property type="evidence" value="ECO:0007669"/>
    <property type="project" value="InterPro"/>
</dbReference>
<evidence type="ECO:0000259" key="1">
    <source>
        <dbReference type="PROSITE" id="PS51186"/>
    </source>
</evidence>
<dbReference type="Pfam" id="PF13673">
    <property type="entry name" value="Acetyltransf_10"/>
    <property type="match status" value="1"/>
</dbReference>
<evidence type="ECO:0000313" key="3">
    <source>
        <dbReference type="Proteomes" id="UP000576082"/>
    </source>
</evidence>
<sequence>MEIEIREITAPQTWALRHKVMWPNEPLSYVKIPDDEKGQHLGLFVDNELTSVISLFMDPDKNVQFRKFATLKEQQGKGFGSMLLKHVMKVVKENGGNLLWCNARATATILYEREGLHQTDTSFVRKGILFVRMEKQL</sequence>